<sequence>MTKITIIAPFSFGYIDQLVSALERRNTVQVTYFNTHDIKFSYSSVFQRAQNFFSKNFLRKNMKTQFRCDTLEHEIGLMEKQDYILVIRPDWLTIDFLTFLKQKTDSLISYYFDAIANFPVKRKLIPYFDKVYSYEKEDVAREGLHFITNYYDKIHPEQKDFEFLVYNISSYDYRFGCLQKIAKMLHESGHHSKFIVRKEKPIKSDYIELSSNYIPISETKKHLAKSRILLDIQKRDQKGLTFRMFEALAFQKKLITTNTDVVNYDFYDPRNILVIDFDNPIVPDSFLEDPYHKVPDEILVKYSVDHWIDTVFSHTG</sequence>
<evidence type="ECO:0000313" key="1">
    <source>
        <dbReference type="EMBL" id="GGW49180.1"/>
    </source>
</evidence>
<organism evidence="1 2">
    <name type="scientific">Arenibacter certesii</name>
    <dbReference type="NCBI Taxonomy" id="228955"/>
    <lineage>
        <taxon>Bacteria</taxon>
        <taxon>Pseudomonadati</taxon>
        <taxon>Bacteroidota</taxon>
        <taxon>Flavobacteriia</taxon>
        <taxon>Flavobacteriales</taxon>
        <taxon>Flavobacteriaceae</taxon>
        <taxon>Arenibacter</taxon>
    </lineage>
</organism>
<gene>
    <name evidence="1" type="primary">wbhW</name>
    <name evidence="1" type="ORF">GCM10007383_36430</name>
</gene>
<reference evidence="1" key="2">
    <citation type="submission" date="2020-09" db="EMBL/GenBank/DDBJ databases">
        <authorList>
            <person name="Sun Q."/>
            <person name="Kim S."/>
        </authorList>
    </citation>
    <scope>NUCLEOTIDE SEQUENCE</scope>
    <source>
        <strain evidence="1">KCTC 12113</strain>
    </source>
</reference>
<keyword evidence="2" id="KW-1185">Reference proteome</keyword>
<reference evidence="1" key="1">
    <citation type="journal article" date="2014" name="Int. J. Syst. Evol. Microbiol.">
        <title>Complete genome sequence of Corynebacterium casei LMG S-19264T (=DSM 44701T), isolated from a smear-ripened cheese.</title>
        <authorList>
            <consortium name="US DOE Joint Genome Institute (JGI-PGF)"/>
            <person name="Walter F."/>
            <person name="Albersmeier A."/>
            <person name="Kalinowski J."/>
            <person name="Ruckert C."/>
        </authorList>
    </citation>
    <scope>NUCLEOTIDE SEQUENCE</scope>
    <source>
        <strain evidence="1">KCTC 12113</strain>
    </source>
</reference>
<dbReference type="Proteomes" id="UP000634668">
    <property type="component" value="Unassembled WGS sequence"/>
</dbReference>
<dbReference type="AlphaFoldDB" id="A0A918J588"/>
<accession>A0A918J588</accession>
<dbReference type="EMBL" id="BMWP01000039">
    <property type="protein sequence ID" value="GGW49180.1"/>
    <property type="molecule type" value="Genomic_DNA"/>
</dbReference>
<proteinExistence type="predicted"/>
<name>A0A918J588_9FLAO</name>
<dbReference type="RefSeq" id="WP_026814720.1">
    <property type="nucleotide sequence ID" value="NZ_BMWP01000039.1"/>
</dbReference>
<evidence type="ECO:0008006" key="3">
    <source>
        <dbReference type="Google" id="ProtNLM"/>
    </source>
</evidence>
<evidence type="ECO:0000313" key="2">
    <source>
        <dbReference type="Proteomes" id="UP000634668"/>
    </source>
</evidence>
<protein>
    <recommendedName>
        <fullName evidence="3">Lipopolysaccharide biosynthesis protein</fullName>
    </recommendedName>
</protein>
<comment type="caution">
    <text evidence="1">The sequence shown here is derived from an EMBL/GenBank/DDBJ whole genome shotgun (WGS) entry which is preliminary data.</text>
</comment>